<evidence type="ECO:0000313" key="2">
    <source>
        <dbReference type="Proteomes" id="UP001159427"/>
    </source>
</evidence>
<gene>
    <name evidence="1" type="ORF">PEVE_00036113</name>
</gene>
<dbReference type="EMBL" id="CALNXI010000057">
    <property type="protein sequence ID" value="CAH3017196.1"/>
    <property type="molecule type" value="Genomic_DNA"/>
</dbReference>
<name>A0ABN8LJK6_9CNID</name>
<protein>
    <submittedName>
        <fullName evidence="1">Uncharacterized protein</fullName>
    </submittedName>
</protein>
<comment type="caution">
    <text evidence="1">The sequence shown here is derived from an EMBL/GenBank/DDBJ whole genome shotgun (WGS) entry which is preliminary data.</text>
</comment>
<organism evidence="1 2">
    <name type="scientific">Porites evermanni</name>
    <dbReference type="NCBI Taxonomy" id="104178"/>
    <lineage>
        <taxon>Eukaryota</taxon>
        <taxon>Metazoa</taxon>
        <taxon>Cnidaria</taxon>
        <taxon>Anthozoa</taxon>
        <taxon>Hexacorallia</taxon>
        <taxon>Scleractinia</taxon>
        <taxon>Fungiina</taxon>
        <taxon>Poritidae</taxon>
        <taxon>Porites</taxon>
    </lineage>
</organism>
<keyword evidence="2" id="KW-1185">Reference proteome</keyword>
<feature type="non-terminal residue" evidence="1">
    <location>
        <position position="1"/>
    </location>
</feature>
<sequence>LHSCPRIITSHVYPYKWESNCRGIRNGYFIVRGSCHRVFDMHDNGECGTTWRSTSYSSKRLLYGYPCNSLGIYQNKAGLLFVK</sequence>
<evidence type="ECO:0000313" key="1">
    <source>
        <dbReference type="EMBL" id="CAH3017196.1"/>
    </source>
</evidence>
<reference evidence="1 2" key="1">
    <citation type="submission" date="2022-05" db="EMBL/GenBank/DDBJ databases">
        <authorList>
            <consortium name="Genoscope - CEA"/>
            <person name="William W."/>
        </authorList>
    </citation>
    <scope>NUCLEOTIDE SEQUENCE [LARGE SCALE GENOMIC DNA]</scope>
</reference>
<accession>A0ABN8LJK6</accession>
<dbReference type="Proteomes" id="UP001159427">
    <property type="component" value="Unassembled WGS sequence"/>
</dbReference>
<proteinExistence type="predicted"/>